<evidence type="ECO:0000313" key="3">
    <source>
        <dbReference type="EMBL" id="BDZ60103.1"/>
    </source>
</evidence>
<protein>
    <submittedName>
        <fullName evidence="3">Preprotein translocase SecA</fullName>
    </submittedName>
</protein>
<reference evidence="3" key="1">
    <citation type="journal article" date="2014" name="Int. J. Syst. Evol. Microbiol.">
        <title>Complete genome of a new Firmicutes species belonging to the dominant human colonic microbiota ('Ruminococcus bicirculans') reveals two chromosomes and a selective capacity to utilize plant glucans.</title>
        <authorList>
            <consortium name="NISC Comparative Sequencing Program"/>
            <person name="Wegmann U."/>
            <person name="Louis P."/>
            <person name="Goesmann A."/>
            <person name="Henrissat B."/>
            <person name="Duncan S.H."/>
            <person name="Flint H.J."/>
        </authorList>
    </citation>
    <scope>NUCLEOTIDE SEQUENCE</scope>
    <source>
        <strain evidence="3">NBRC 110608</strain>
    </source>
</reference>
<evidence type="ECO:0000256" key="1">
    <source>
        <dbReference type="SAM" id="MobiDB-lite"/>
    </source>
</evidence>
<sequence length="297" mass="31691">MSAHGQGFPPQGAAEQGEGTEGPEHPPPAYAARPFVGLPGETEWVAMREIVPAATAPISFSHGGTSGEATVATVLPLAWAGLHRDNGELMVGLQSGGGTGDLSRDLAEALLAAAQLEAGQPLEHAPKATAASPRLQDLIAESAEPLRAQVHEGFEFWVDADQLDAEGQASLDRANEAAAPTVRVVEDQSAFWCRIGDRTYVRWVLPHDENRATDALARLHAADRSRLGDGRLLGAFRACGLLVPVWEVEPDVDPADLAAPMADMVQRFDEAHADESPLTPEERRARNGFVSRQVTLR</sequence>
<gene>
    <name evidence="3" type="ORF">GCM10025872_37600</name>
</gene>
<feature type="domain" description="DUF5926" evidence="2">
    <location>
        <begin position="34"/>
        <end position="297"/>
    </location>
</feature>
<dbReference type="Pfam" id="PF19348">
    <property type="entry name" value="DUF5926"/>
    <property type="match status" value="1"/>
</dbReference>
<feature type="region of interest" description="Disordered" evidence="1">
    <location>
        <begin position="1"/>
        <end position="35"/>
    </location>
</feature>
<reference evidence="3" key="2">
    <citation type="submission" date="2023-02" db="EMBL/GenBank/DDBJ databases">
        <authorList>
            <person name="Sun Q."/>
            <person name="Mori K."/>
        </authorList>
    </citation>
    <scope>NUCLEOTIDE SEQUENCE</scope>
    <source>
        <strain evidence="3">NBRC 110608</strain>
    </source>
</reference>
<proteinExistence type="predicted"/>
<evidence type="ECO:0000259" key="2">
    <source>
        <dbReference type="Pfam" id="PF19348"/>
    </source>
</evidence>
<organism evidence="3">
    <name type="scientific">Barrientosiimonas endolithica</name>
    <dbReference type="NCBI Taxonomy" id="1535208"/>
    <lineage>
        <taxon>Bacteria</taxon>
        <taxon>Bacillati</taxon>
        <taxon>Actinomycetota</taxon>
        <taxon>Actinomycetes</taxon>
        <taxon>Micrococcales</taxon>
        <taxon>Dermacoccaceae</taxon>
        <taxon>Barrientosiimonas</taxon>
    </lineage>
</organism>
<dbReference type="InterPro" id="IPR045970">
    <property type="entry name" value="DUF5926"/>
</dbReference>
<accession>A0ABN6YS34</accession>
<name>A0ABN6YS34_9MICO</name>
<dbReference type="EMBL" id="AP027735">
    <property type="protein sequence ID" value="BDZ60103.1"/>
    <property type="molecule type" value="Genomic_DNA"/>
</dbReference>